<keyword evidence="2" id="KW-1185">Reference proteome</keyword>
<proteinExistence type="predicted"/>
<dbReference type="Proteomes" id="UP000784294">
    <property type="component" value="Unassembled WGS sequence"/>
</dbReference>
<evidence type="ECO:0000313" key="2">
    <source>
        <dbReference type="Proteomes" id="UP000784294"/>
    </source>
</evidence>
<evidence type="ECO:0000313" key="1">
    <source>
        <dbReference type="EMBL" id="VEL16817.1"/>
    </source>
</evidence>
<organism evidence="1 2">
    <name type="scientific">Protopolystoma xenopodis</name>
    <dbReference type="NCBI Taxonomy" id="117903"/>
    <lineage>
        <taxon>Eukaryota</taxon>
        <taxon>Metazoa</taxon>
        <taxon>Spiralia</taxon>
        <taxon>Lophotrochozoa</taxon>
        <taxon>Platyhelminthes</taxon>
        <taxon>Monogenea</taxon>
        <taxon>Polyopisthocotylea</taxon>
        <taxon>Polystomatidea</taxon>
        <taxon>Polystomatidae</taxon>
        <taxon>Protopolystoma</taxon>
    </lineage>
</organism>
<name>A0A3S5CFG6_9PLAT</name>
<gene>
    <name evidence="1" type="ORF">PXEA_LOCUS10257</name>
</gene>
<dbReference type="AlphaFoldDB" id="A0A3S5CFG6"/>
<accession>A0A3S5CFG6</accession>
<protein>
    <submittedName>
        <fullName evidence="1">Uncharacterized protein</fullName>
    </submittedName>
</protein>
<reference evidence="1" key="1">
    <citation type="submission" date="2018-11" db="EMBL/GenBank/DDBJ databases">
        <authorList>
            <consortium name="Pathogen Informatics"/>
        </authorList>
    </citation>
    <scope>NUCLEOTIDE SEQUENCE</scope>
</reference>
<dbReference type="EMBL" id="CAAALY010029949">
    <property type="protein sequence ID" value="VEL16817.1"/>
    <property type="molecule type" value="Genomic_DNA"/>
</dbReference>
<sequence length="158" mass="17576">MCGCLDWQQNAAPRRGGHRDPATGAAFAFVYLVAGSSANLAPSTSQVWRSRKNQYPIAACPMQMRRVSSSHALCEHALFEGRQILALPTSFCPFTRTLLVGRAASFETFGLTSSQLARLIRFHPVHIHPIQDLIHSHSINTNHRSHPIRQILSIHSTR</sequence>
<comment type="caution">
    <text evidence="1">The sequence shown here is derived from an EMBL/GenBank/DDBJ whole genome shotgun (WGS) entry which is preliminary data.</text>
</comment>